<dbReference type="PANTHER" id="PTHR44259:SF114">
    <property type="entry name" value="OS06G0707300 PROTEIN"/>
    <property type="match status" value="1"/>
</dbReference>
<evidence type="ECO:0000259" key="1">
    <source>
        <dbReference type="PROSITE" id="PS50181"/>
    </source>
</evidence>
<reference evidence="2 3" key="1">
    <citation type="submission" date="2017-09" db="EMBL/GenBank/DDBJ databases">
        <title>WGS assembly of Aquilegia coerulea Goldsmith.</title>
        <authorList>
            <person name="Hodges S."/>
            <person name="Kramer E."/>
            <person name="Nordborg M."/>
            <person name="Tomkins J."/>
            <person name="Borevitz J."/>
            <person name="Derieg N."/>
            <person name="Yan J."/>
            <person name="Mihaltcheva S."/>
            <person name="Hayes R.D."/>
            <person name="Rokhsar D."/>
        </authorList>
    </citation>
    <scope>NUCLEOTIDE SEQUENCE [LARGE SCALE GENOMIC DNA]</scope>
    <source>
        <strain evidence="3">cv. Goldsmith</strain>
    </source>
</reference>
<evidence type="ECO:0000313" key="2">
    <source>
        <dbReference type="EMBL" id="PIA42431.1"/>
    </source>
</evidence>
<dbReference type="Pfam" id="PF00646">
    <property type="entry name" value="F-box"/>
    <property type="match status" value="1"/>
</dbReference>
<dbReference type="InterPro" id="IPR036047">
    <property type="entry name" value="F-box-like_dom_sf"/>
</dbReference>
<organism evidence="2 3">
    <name type="scientific">Aquilegia coerulea</name>
    <name type="common">Rocky mountain columbine</name>
    <dbReference type="NCBI Taxonomy" id="218851"/>
    <lineage>
        <taxon>Eukaryota</taxon>
        <taxon>Viridiplantae</taxon>
        <taxon>Streptophyta</taxon>
        <taxon>Embryophyta</taxon>
        <taxon>Tracheophyta</taxon>
        <taxon>Spermatophyta</taxon>
        <taxon>Magnoliopsida</taxon>
        <taxon>Ranunculales</taxon>
        <taxon>Ranunculaceae</taxon>
        <taxon>Thalictroideae</taxon>
        <taxon>Aquilegia</taxon>
    </lineage>
</organism>
<protein>
    <recommendedName>
        <fullName evidence="1">F-box domain-containing protein</fullName>
    </recommendedName>
</protein>
<dbReference type="InterPro" id="IPR050942">
    <property type="entry name" value="F-box_BR-signaling"/>
</dbReference>
<dbReference type="Pfam" id="PF03478">
    <property type="entry name" value="Beta-prop_KIB1-4"/>
    <property type="match status" value="1"/>
</dbReference>
<accession>A0A2G5DFX4</accession>
<gene>
    <name evidence="2" type="ORF">AQUCO_02000107v1</name>
</gene>
<dbReference type="STRING" id="218851.A0A2G5DFX4"/>
<keyword evidence="3" id="KW-1185">Reference proteome</keyword>
<dbReference type="InterPro" id="IPR005174">
    <property type="entry name" value="KIB1-4_b-propeller"/>
</dbReference>
<dbReference type="InParanoid" id="A0A2G5DFX4"/>
<dbReference type="CDD" id="cd09917">
    <property type="entry name" value="F-box_SF"/>
    <property type="match status" value="1"/>
</dbReference>
<dbReference type="AlphaFoldDB" id="A0A2G5DFX4"/>
<dbReference type="SUPFAM" id="SSF81383">
    <property type="entry name" value="F-box domain"/>
    <property type="match status" value="1"/>
</dbReference>
<dbReference type="PANTHER" id="PTHR44259">
    <property type="entry name" value="OS07G0183000 PROTEIN-RELATED"/>
    <property type="match status" value="1"/>
</dbReference>
<dbReference type="PROSITE" id="PS50181">
    <property type="entry name" value="FBOX"/>
    <property type="match status" value="1"/>
</dbReference>
<evidence type="ECO:0000313" key="3">
    <source>
        <dbReference type="Proteomes" id="UP000230069"/>
    </source>
</evidence>
<dbReference type="SMART" id="SM00256">
    <property type="entry name" value="FBOX"/>
    <property type="match status" value="1"/>
</dbReference>
<dbReference type="Gene3D" id="1.20.1280.50">
    <property type="match status" value="1"/>
</dbReference>
<dbReference type="OrthoDB" id="642536at2759"/>
<dbReference type="Proteomes" id="UP000230069">
    <property type="component" value="Unassembled WGS sequence"/>
</dbReference>
<name>A0A2G5DFX4_AQUCA</name>
<sequence>MAEKVLPDHVLELVVDRLNLPDLYRFGWVCKSWKSVCDPMQFQNYLPWLIVPFHHNPNPPFEDEPFYSFEDYKHPHNTKMAFQEDDMIGFFSLTDNKTYKVEIPELLNRRICGSCPGGWLITVHENSQIQLFNPLTSSSKGRVIHHLPPLTEFPLMHKTIEKKENEDAPTYLYYIGTKWDADFHKSLGRDENFCDDAKHVRDGYIYKVAMSSSRVASGTILMAIQDRGKSLAFYRIGSHQHIWTSVSLYVKHCNLTDLTFFRGEFYAVNCNGYVLRVHGLPQVDDDEQGEQERPVISVERTIDNPPVRHASQYYIVESSDDLLVVLRYLGNANGSKRADRRYPYKTVAFRVFKLEFAKPNNNWIQIESLGDRSLFLGYNSSFSVLSNDFFSCKPNCIYFTDDNRWRFSKRNFGGHDMGIFHLEDGSIDTFLYPSGTHYVMPPPIWFSPYPSN</sequence>
<dbReference type="EMBL" id="KZ305037">
    <property type="protein sequence ID" value="PIA42431.1"/>
    <property type="molecule type" value="Genomic_DNA"/>
</dbReference>
<feature type="domain" description="F-box" evidence="1">
    <location>
        <begin position="1"/>
        <end position="45"/>
    </location>
</feature>
<dbReference type="InterPro" id="IPR001810">
    <property type="entry name" value="F-box_dom"/>
</dbReference>
<proteinExistence type="predicted"/>